<organism evidence="1 3">
    <name type="scientific">Phaeobacter gallaeciensis</name>
    <dbReference type="NCBI Taxonomy" id="60890"/>
    <lineage>
        <taxon>Bacteria</taxon>
        <taxon>Pseudomonadati</taxon>
        <taxon>Pseudomonadota</taxon>
        <taxon>Alphaproteobacteria</taxon>
        <taxon>Rhodobacterales</taxon>
        <taxon>Roseobacteraceae</taxon>
        <taxon>Phaeobacter</taxon>
    </lineage>
</organism>
<evidence type="ECO:0000313" key="2">
    <source>
        <dbReference type="EMBL" id="MDE4165362.1"/>
    </source>
</evidence>
<protein>
    <submittedName>
        <fullName evidence="1">Uncharacterized protein</fullName>
    </submittedName>
</protein>
<proteinExistence type="predicted"/>
<dbReference type="Proteomes" id="UP001218364">
    <property type="component" value="Unassembled WGS sequence"/>
</dbReference>
<dbReference type="EMBL" id="JARCJK010000002">
    <property type="protein sequence ID" value="MDE4165362.1"/>
    <property type="molecule type" value="Genomic_DNA"/>
</dbReference>
<dbReference type="RefSeq" id="WP_065272651.1">
    <property type="nucleotide sequence ID" value="NZ_CP015124.1"/>
</dbReference>
<evidence type="ECO:0000313" key="4">
    <source>
        <dbReference type="Proteomes" id="UP001218364"/>
    </source>
</evidence>
<reference evidence="2 4" key="2">
    <citation type="submission" date="2023-02" db="EMBL/GenBank/DDBJ databases">
        <title>Population genomics of bacteria associated with diatom.</title>
        <authorList>
            <person name="Xie J."/>
            <person name="Wang H."/>
        </authorList>
    </citation>
    <scope>NUCLEOTIDE SEQUENCE [LARGE SCALE GENOMIC DNA]</scope>
    <source>
        <strain evidence="2 4">PT47_8</strain>
    </source>
</reference>
<dbReference type="AlphaFoldDB" id="A0A1B0ZUU3"/>
<gene>
    <name evidence="1" type="ORF">JL2886_03014</name>
    <name evidence="2" type="ORF">PXK24_06630</name>
</gene>
<dbReference type="EMBL" id="CP015124">
    <property type="protein sequence ID" value="ANP37900.1"/>
    <property type="molecule type" value="Genomic_DNA"/>
</dbReference>
<keyword evidence="3" id="KW-1185">Reference proteome</keyword>
<reference evidence="1 3" key="1">
    <citation type="submission" date="2016-04" db="EMBL/GenBank/DDBJ databases">
        <authorList>
            <person name="Evans L.H."/>
            <person name="Alamgir A."/>
            <person name="Owens N."/>
            <person name="Weber N.D."/>
            <person name="Virtaneva K."/>
            <person name="Barbian K."/>
            <person name="Babar A."/>
            <person name="Rosenke K."/>
        </authorList>
    </citation>
    <scope>NUCLEOTIDE SEQUENCE [LARGE SCALE GENOMIC DNA]</scope>
    <source>
        <strain evidence="1 3">JL2886</strain>
    </source>
</reference>
<dbReference type="Proteomes" id="UP000092565">
    <property type="component" value="Chromosome"/>
</dbReference>
<evidence type="ECO:0000313" key="1">
    <source>
        <dbReference type="EMBL" id="ANP37900.1"/>
    </source>
</evidence>
<sequence>MIRLDAANLAWKQSWSANQPVMVGPVQAEKENTSLSEKMGLSEQSAYRLKALPEKEKVQAATEQVDGSQQGLAFRQQREEALQNSPKMQNSSVNSVFTGPAKPSLVVRDAQQMPGQPDASPWEKAQDDMRRERVTGSAYGAQSEISAAAKALWRQYIALLAGHPVGPLPMNVINACANYKAAQKVVAA</sequence>
<name>A0A1B0ZUU3_9RHOB</name>
<accession>A0A1B0ZUU3</accession>
<evidence type="ECO:0000313" key="3">
    <source>
        <dbReference type="Proteomes" id="UP000092565"/>
    </source>
</evidence>